<keyword evidence="2" id="KW-1185">Reference proteome</keyword>
<dbReference type="Proteomes" id="UP001194580">
    <property type="component" value="Unassembled WGS sequence"/>
</dbReference>
<evidence type="ECO:0008006" key="3">
    <source>
        <dbReference type="Google" id="ProtNLM"/>
    </source>
</evidence>
<proteinExistence type="predicted"/>
<evidence type="ECO:0000313" key="1">
    <source>
        <dbReference type="EMBL" id="KAG0269030.1"/>
    </source>
</evidence>
<reference evidence="1" key="1">
    <citation type="journal article" date="2020" name="Fungal Divers.">
        <title>Resolving the Mortierellaceae phylogeny through synthesis of multi-gene phylogenetics and phylogenomics.</title>
        <authorList>
            <person name="Vandepol N."/>
            <person name="Liber J."/>
            <person name="Desiro A."/>
            <person name="Na H."/>
            <person name="Kennedy M."/>
            <person name="Barry K."/>
            <person name="Grigoriev I.V."/>
            <person name="Miller A.N."/>
            <person name="O'Donnell K."/>
            <person name="Stajich J.E."/>
            <person name="Bonito G."/>
        </authorList>
    </citation>
    <scope>NUCLEOTIDE SEQUENCE</scope>
    <source>
        <strain evidence="1">NRRL 28262</strain>
    </source>
</reference>
<comment type="caution">
    <text evidence="1">The sequence shown here is derived from an EMBL/GenBank/DDBJ whole genome shotgun (WGS) entry which is preliminary data.</text>
</comment>
<evidence type="ECO:0000313" key="2">
    <source>
        <dbReference type="Proteomes" id="UP001194580"/>
    </source>
</evidence>
<protein>
    <recommendedName>
        <fullName evidence="3">F-box domain-containing protein</fullName>
    </recommendedName>
</protein>
<accession>A0AAD4D5S4</accession>
<sequence length="312" mass="36618">MNSFSQLPVECLECIIHYILSVSDFKKGHPLASLCQVNKRICNIATRFLYQNPRPLFHIFPFNQDRNPRSRQLLQTLISNIPTHNLHPAVILGLGIDSNYNDASNSNNNTLLHSVSGLNHLSLTRSIEFRTIKYTDYDAQGNHRDYTTAELDYINGQEFLEMYLTDRKDATCVKDPHSMDCLLRYYPNVVYREAIWSLAEPIFEQLECLSFLVSDLRRYYNNIGRLEKLEQLIVRFDLEFNCNCCSRTPEAEPRRQRKEETLRLLVQFVKDHMKRFPGRLKSFQTYQTGYCRGSQFCPRAVQDELYHLIRTV</sequence>
<dbReference type="AlphaFoldDB" id="A0AAD4D5S4"/>
<dbReference type="EMBL" id="JAAAIL010001461">
    <property type="protein sequence ID" value="KAG0269030.1"/>
    <property type="molecule type" value="Genomic_DNA"/>
</dbReference>
<name>A0AAD4D5S4_9FUNG</name>
<gene>
    <name evidence="1" type="ORF">BGZ95_002219</name>
</gene>
<organism evidence="1 2">
    <name type="scientific">Linnemannia exigua</name>
    <dbReference type="NCBI Taxonomy" id="604196"/>
    <lineage>
        <taxon>Eukaryota</taxon>
        <taxon>Fungi</taxon>
        <taxon>Fungi incertae sedis</taxon>
        <taxon>Mucoromycota</taxon>
        <taxon>Mortierellomycotina</taxon>
        <taxon>Mortierellomycetes</taxon>
        <taxon>Mortierellales</taxon>
        <taxon>Mortierellaceae</taxon>
        <taxon>Linnemannia</taxon>
    </lineage>
</organism>